<reference evidence="1" key="1">
    <citation type="submission" date="2022-10" db="EMBL/GenBank/DDBJ databases">
        <title>Complete Genome of Trichothecium roseum strain YXFP-22015, a Plant Pathogen Isolated from Citrus.</title>
        <authorList>
            <person name="Wang Y."/>
            <person name="Zhu L."/>
        </authorList>
    </citation>
    <scope>NUCLEOTIDE SEQUENCE</scope>
    <source>
        <strain evidence="1">YXFP-22015</strain>
    </source>
</reference>
<dbReference type="Proteomes" id="UP001163324">
    <property type="component" value="Chromosome 7"/>
</dbReference>
<name>A0ACC0UVY6_9HYPO</name>
<gene>
    <name evidence="1" type="ORF">N3K66_007682</name>
</gene>
<dbReference type="EMBL" id="CM047946">
    <property type="protein sequence ID" value="KAI9897826.1"/>
    <property type="molecule type" value="Genomic_DNA"/>
</dbReference>
<proteinExistence type="predicted"/>
<comment type="caution">
    <text evidence="1">The sequence shown here is derived from an EMBL/GenBank/DDBJ whole genome shotgun (WGS) entry which is preliminary data.</text>
</comment>
<evidence type="ECO:0000313" key="2">
    <source>
        <dbReference type="Proteomes" id="UP001163324"/>
    </source>
</evidence>
<protein>
    <submittedName>
        <fullName evidence="1">Uncharacterized protein</fullName>
    </submittedName>
</protein>
<keyword evidence="2" id="KW-1185">Reference proteome</keyword>
<evidence type="ECO:0000313" key="1">
    <source>
        <dbReference type="EMBL" id="KAI9897826.1"/>
    </source>
</evidence>
<sequence>MDGPPALSRSCFGQTHVIVPRAEHAHTAIVLHGRGNDGKEFADEFLASTLSSGQSLPEKLPGWRWVFPTSPSIWSDVFQENLPAWFDAYSLTDTTAKQDLQVDGIRESVQHILGVIETETDILAPRTGKVYLGGISQGGAIGLWTLLTQSEPLPRLGGFFGASTWLPFASDIERLFNQRGLLRHRDSPHRSGEFDEFIATMMACRLSCDGSTGALPSTPVFIGHGIDDAYVDVESGKQAAHVLKRVGFCVEWKEYSGAEGEGHWFKIPNQIDNIHTFLTRH</sequence>
<accession>A0ACC0UVY6</accession>
<organism evidence="1 2">
    <name type="scientific">Trichothecium roseum</name>
    <dbReference type="NCBI Taxonomy" id="47278"/>
    <lineage>
        <taxon>Eukaryota</taxon>
        <taxon>Fungi</taxon>
        <taxon>Dikarya</taxon>
        <taxon>Ascomycota</taxon>
        <taxon>Pezizomycotina</taxon>
        <taxon>Sordariomycetes</taxon>
        <taxon>Hypocreomycetidae</taxon>
        <taxon>Hypocreales</taxon>
        <taxon>Hypocreales incertae sedis</taxon>
        <taxon>Trichothecium</taxon>
    </lineage>
</organism>